<evidence type="ECO:0000313" key="3">
    <source>
        <dbReference type="Proteomes" id="UP000799092"/>
    </source>
</evidence>
<dbReference type="OrthoDB" id="2412467at2"/>
<organism evidence="2 3">
    <name type="scientific">Aquibacillus halophilus</name>
    <dbReference type="NCBI Taxonomy" id="930132"/>
    <lineage>
        <taxon>Bacteria</taxon>
        <taxon>Bacillati</taxon>
        <taxon>Bacillota</taxon>
        <taxon>Bacilli</taxon>
        <taxon>Bacillales</taxon>
        <taxon>Bacillaceae</taxon>
        <taxon>Aquibacillus</taxon>
    </lineage>
</organism>
<comment type="caution">
    <text evidence="2">The sequence shown here is derived from an EMBL/GenBank/DDBJ whole genome shotgun (WGS) entry which is preliminary data.</text>
</comment>
<dbReference type="Pfam" id="PF21311">
    <property type="entry name" value="Phage_RBD_prop"/>
    <property type="match status" value="1"/>
</dbReference>
<evidence type="ECO:0000313" key="2">
    <source>
        <dbReference type="EMBL" id="MRH41090.1"/>
    </source>
</evidence>
<sequence length="331" mass="37090">MAYILLFSLIVPSEVIANKSQSENSLGVNSDILTSTQKKTDSSDFTKEVPSFYTKLSLPEVTVMQCFVINELSDELYVSQVIPSSDASESYRLSRFTIDGTYLDSMVLRHGGHGTTFGIENSESDVYIWSSYDVLDKSANVTGHDLVRFKYEAGLTLNEASSALTRYDKFTNEYVNPTIDQKNNTIVFRVGIGQSKIELRSLNDVKNGINQLNHSFLIPDDLEYFQGMSLDGENLYWYTGDVNSVTHDREITLFDFSKGTIKKRVTVDFGKDSSGKYEKGFSEPEGIYLYTDPNTGAKSLFAGVVTGGKGKRINKIYRYHLQIIMPSLIAQ</sequence>
<gene>
    <name evidence="2" type="ORF">GH741_00190</name>
</gene>
<reference evidence="2" key="1">
    <citation type="submission" date="2019-11" db="EMBL/GenBank/DDBJ databases">
        <authorList>
            <person name="Li J."/>
        </authorList>
    </citation>
    <scope>NUCLEOTIDE SEQUENCE</scope>
    <source>
        <strain evidence="2">B6B</strain>
    </source>
</reference>
<dbReference type="InterPro" id="IPR048799">
    <property type="entry name" value="P68_RBP_TagC-like_beta-prop"/>
</dbReference>
<evidence type="ECO:0000259" key="1">
    <source>
        <dbReference type="Pfam" id="PF21311"/>
    </source>
</evidence>
<keyword evidence="3" id="KW-1185">Reference proteome</keyword>
<protein>
    <recommendedName>
        <fullName evidence="1">P68 RBP/TagC-like beta-propeller domain-containing protein</fullName>
    </recommendedName>
</protein>
<dbReference type="EMBL" id="WJNG01000001">
    <property type="protein sequence ID" value="MRH41090.1"/>
    <property type="molecule type" value="Genomic_DNA"/>
</dbReference>
<accession>A0A6A8D741</accession>
<proteinExistence type="predicted"/>
<dbReference type="Proteomes" id="UP000799092">
    <property type="component" value="Unassembled WGS sequence"/>
</dbReference>
<name>A0A6A8D741_9BACI</name>
<feature type="domain" description="P68 RBP/TagC-like beta-propeller" evidence="1">
    <location>
        <begin position="63"/>
        <end position="317"/>
    </location>
</feature>
<dbReference type="AlphaFoldDB" id="A0A6A8D741"/>